<keyword evidence="1" id="KW-1133">Transmembrane helix</keyword>
<evidence type="ECO:0008006" key="4">
    <source>
        <dbReference type="Google" id="ProtNLM"/>
    </source>
</evidence>
<dbReference type="EMBL" id="FUWJ01000001">
    <property type="protein sequence ID" value="SJZ39255.1"/>
    <property type="molecule type" value="Genomic_DNA"/>
</dbReference>
<feature type="transmembrane region" description="Helical" evidence="1">
    <location>
        <begin position="115"/>
        <end position="135"/>
    </location>
</feature>
<feature type="transmembrane region" description="Helical" evidence="1">
    <location>
        <begin position="378"/>
        <end position="398"/>
    </location>
</feature>
<feature type="transmembrane region" description="Helical" evidence="1">
    <location>
        <begin position="90"/>
        <end position="109"/>
    </location>
</feature>
<dbReference type="STRING" id="225324.SAMN02745126_00839"/>
<dbReference type="Proteomes" id="UP000190092">
    <property type="component" value="Unassembled WGS sequence"/>
</dbReference>
<feature type="transmembrane region" description="Helical" evidence="1">
    <location>
        <begin position="348"/>
        <end position="366"/>
    </location>
</feature>
<evidence type="ECO:0000313" key="2">
    <source>
        <dbReference type="EMBL" id="SJZ39255.1"/>
    </source>
</evidence>
<feature type="transmembrane region" description="Helical" evidence="1">
    <location>
        <begin position="207"/>
        <end position="228"/>
    </location>
</feature>
<name>A0A1T4KAB0_9HYPH</name>
<evidence type="ECO:0000313" key="3">
    <source>
        <dbReference type="Proteomes" id="UP000190092"/>
    </source>
</evidence>
<feature type="transmembrane region" description="Helical" evidence="1">
    <location>
        <begin position="142"/>
        <end position="159"/>
    </location>
</feature>
<reference evidence="3" key="1">
    <citation type="submission" date="2017-02" db="EMBL/GenBank/DDBJ databases">
        <authorList>
            <person name="Varghese N."/>
            <person name="Submissions S."/>
        </authorList>
    </citation>
    <scope>NUCLEOTIDE SEQUENCE [LARGE SCALE GENOMIC DNA]</scope>
    <source>
        <strain evidence="3">ATCC 27094</strain>
    </source>
</reference>
<dbReference type="RefSeq" id="WP_139373717.1">
    <property type="nucleotide sequence ID" value="NZ_FUWJ01000001.1"/>
</dbReference>
<feature type="transmembrane region" description="Helical" evidence="1">
    <location>
        <begin position="286"/>
        <end position="309"/>
    </location>
</feature>
<organism evidence="2 3">
    <name type="scientific">Enhydrobacter aerosaccus</name>
    <dbReference type="NCBI Taxonomy" id="225324"/>
    <lineage>
        <taxon>Bacteria</taxon>
        <taxon>Pseudomonadati</taxon>
        <taxon>Pseudomonadota</taxon>
        <taxon>Alphaproteobacteria</taxon>
        <taxon>Hyphomicrobiales</taxon>
        <taxon>Enhydrobacter</taxon>
    </lineage>
</organism>
<dbReference type="AlphaFoldDB" id="A0A1T4KAB0"/>
<keyword evidence="1" id="KW-0472">Membrane</keyword>
<protein>
    <recommendedName>
        <fullName evidence="4">Glycosyltransferase RgtA/B/C/D-like domain-containing protein</fullName>
    </recommendedName>
</protein>
<gene>
    <name evidence="2" type="ORF">SAMN02745126_00839</name>
</gene>
<evidence type="ECO:0000256" key="1">
    <source>
        <dbReference type="SAM" id="Phobius"/>
    </source>
</evidence>
<dbReference type="OrthoDB" id="7374357at2"/>
<feature type="transmembrane region" description="Helical" evidence="1">
    <location>
        <begin position="62"/>
        <end position="81"/>
    </location>
</feature>
<keyword evidence="3" id="KW-1185">Reference proteome</keyword>
<feature type="transmembrane region" description="Helical" evidence="1">
    <location>
        <begin position="12"/>
        <end position="29"/>
    </location>
</feature>
<keyword evidence="1" id="KW-0812">Transmembrane</keyword>
<feature type="transmembrane region" description="Helical" evidence="1">
    <location>
        <begin position="165"/>
        <end position="186"/>
    </location>
</feature>
<proteinExistence type="predicted"/>
<accession>A0A1T4KAB0</accession>
<sequence length="559" mass="62563">MKTPSLGRHLPPVFILSLLFLTAMIAWLQNVHILTANGMYKSIQAEPWIHDFAHARLDQSNYLYFPLYGFLAHLLDLAGILKGVAWKQFAYLNAFWASLCLVCVYAFVLRFTGSVTTAILATLFHLGTGFFLLLAVISEDIMPGYTLVLGSMLLAALWFDRPTHWRVIAVAILFTLGWLTEWRLIFPTLPAFVLALAIADAPLRQRLGWIATLLVTIVAVTGIVQQVWEGHNGAVGLPDLLWTGKGVDSGWGGLSWSKAWMMLAGLGNYLFITGNYFDPASAARGVLPLSLSVLIELAIFVVGLALLWPRRAEPRLRAVAAVFLGTLAAGQAMNLYSQPQDPQMQVNVMPWLTVTWALIVATVLAGRRWAELRPKTMGLLAVLSLVPLAWNVVSLARWRGEDAAAVAAVAEIERYFPTDRTVFLYWGFEYIATWQYALWSHTWDWDFIPPPGPAPSDWPRFKWIAVNAGAIRHPQWTAEQHAAALKQQIDLAFRLGYRIAVSDFWNWSEDELARRLGGVSASARAPALYDMLHHDYEVVPVFSNPLIGPYYELRRRSPP</sequence>
<feature type="transmembrane region" description="Helical" evidence="1">
    <location>
        <begin position="316"/>
        <end position="336"/>
    </location>
</feature>